<evidence type="ECO:0000313" key="1">
    <source>
        <dbReference type="EMBL" id="KAK8759686.1"/>
    </source>
</evidence>
<reference evidence="1 2" key="1">
    <citation type="journal article" date="2023" name="Arcadia Sci">
        <title>De novo assembly of a long-read Amblyomma americanum tick genome.</title>
        <authorList>
            <person name="Chou S."/>
            <person name="Poskanzer K.E."/>
            <person name="Rollins M."/>
            <person name="Thuy-Boun P.S."/>
        </authorList>
    </citation>
    <scope>NUCLEOTIDE SEQUENCE [LARGE SCALE GENOMIC DNA]</scope>
    <source>
        <strain evidence="1">F_SG_1</strain>
        <tissue evidence="1">Salivary glands</tissue>
    </source>
</reference>
<protein>
    <submittedName>
        <fullName evidence="1">Uncharacterized protein</fullName>
    </submittedName>
</protein>
<gene>
    <name evidence="1" type="ORF">V5799_002682</name>
</gene>
<sequence length="135" mass="15597">MATAEERQEGIYTLVGFGSDVDRWRRRWFSISMPRIQCRDQCVLVQAMRLLPYYATVCEGCYANSTRKNYACVLDAEAFRENDVAVVACTSEGLTSRHFRSWNVGGCDVMVPPFVVLEHREEDFQYQSSRYVTEV</sequence>
<organism evidence="1 2">
    <name type="scientific">Amblyomma americanum</name>
    <name type="common">Lone star tick</name>
    <dbReference type="NCBI Taxonomy" id="6943"/>
    <lineage>
        <taxon>Eukaryota</taxon>
        <taxon>Metazoa</taxon>
        <taxon>Ecdysozoa</taxon>
        <taxon>Arthropoda</taxon>
        <taxon>Chelicerata</taxon>
        <taxon>Arachnida</taxon>
        <taxon>Acari</taxon>
        <taxon>Parasitiformes</taxon>
        <taxon>Ixodida</taxon>
        <taxon>Ixodoidea</taxon>
        <taxon>Ixodidae</taxon>
        <taxon>Amblyomminae</taxon>
        <taxon>Amblyomma</taxon>
    </lineage>
</organism>
<keyword evidence="2" id="KW-1185">Reference proteome</keyword>
<proteinExistence type="predicted"/>
<comment type="caution">
    <text evidence="1">The sequence shown here is derived from an EMBL/GenBank/DDBJ whole genome shotgun (WGS) entry which is preliminary data.</text>
</comment>
<dbReference type="Proteomes" id="UP001321473">
    <property type="component" value="Unassembled WGS sequence"/>
</dbReference>
<name>A0AAQ4DB46_AMBAM</name>
<evidence type="ECO:0000313" key="2">
    <source>
        <dbReference type="Proteomes" id="UP001321473"/>
    </source>
</evidence>
<dbReference type="EMBL" id="JARKHS020032733">
    <property type="protein sequence ID" value="KAK8759686.1"/>
    <property type="molecule type" value="Genomic_DNA"/>
</dbReference>
<dbReference type="AlphaFoldDB" id="A0AAQ4DB46"/>
<accession>A0AAQ4DB46</accession>